<accession>A0A6A4JV46</accession>
<sequence>MATACILMVIGATLLFSGTSDARPRYEYSGEQSIDDAENNLKGIPTKNDVNMWHLKYNRHQGFKRVIPWSSDGHQFTESRFETSSTEAPTTKITLKPVFGRDRILDQLHDHTGDKQPMYHSAVDGWVF</sequence>
<comment type="caution">
    <text evidence="1">The sequence shown here is derived from an EMBL/GenBank/DDBJ whole genome shotgun (WGS) entry which is preliminary data.</text>
</comment>
<dbReference type="AlphaFoldDB" id="A0A6A4JV46"/>
<dbReference type="Proteomes" id="UP000466442">
    <property type="component" value="Linkage Group LG9"/>
</dbReference>
<protein>
    <submittedName>
        <fullName evidence="1">Uncharacterized protein</fullName>
    </submittedName>
</protein>
<keyword evidence="2" id="KW-1185">Reference proteome</keyword>
<gene>
    <name evidence="1" type="ORF">GE061_019335</name>
</gene>
<proteinExistence type="predicted"/>
<name>A0A6A4JV46_APOLU</name>
<evidence type="ECO:0000313" key="1">
    <source>
        <dbReference type="EMBL" id="KAF6205168.1"/>
    </source>
</evidence>
<evidence type="ECO:0000313" key="2">
    <source>
        <dbReference type="Proteomes" id="UP000466442"/>
    </source>
</evidence>
<dbReference type="EMBL" id="WIXP02000009">
    <property type="protein sequence ID" value="KAF6205168.1"/>
    <property type="molecule type" value="Genomic_DNA"/>
</dbReference>
<reference evidence="1" key="1">
    <citation type="journal article" date="2021" name="Mol. Ecol. Resour.">
        <title>Apolygus lucorum genome provides insights into omnivorousness and mesophyll feeding.</title>
        <authorList>
            <person name="Liu Y."/>
            <person name="Liu H."/>
            <person name="Wang H."/>
            <person name="Huang T."/>
            <person name="Liu B."/>
            <person name="Yang B."/>
            <person name="Yin L."/>
            <person name="Li B."/>
            <person name="Zhang Y."/>
            <person name="Zhang S."/>
            <person name="Jiang F."/>
            <person name="Zhang X."/>
            <person name="Ren Y."/>
            <person name="Wang B."/>
            <person name="Wang S."/>
            <person name="Lu Y."/>
            <person name="Wu K."/>
            <person name="Fan W."/>
            <person name="Wang G."/>
        </authorList>
    </citation>
    <scope>NUCLEOTIDE SEQUENCE</scope>
    <source>
        <strain evidence="1">12Hb</strain>
    </source>
</reference>
<organism evidence="1 2">
    <name type="scientific">Apolygus lucorum</name>
    <name type="common">Small green plant bug</name>
    <name type="synonym">Lygocoris lucorum</name>
    <dbReference type="NCBI Taxonomy" id="248454"/>
    <lineage>
        <taxon>Eukaryota</taxon>
        <taxon>Metazoa</taxon>
        <taxon>Ecdysozoa</taxon>
        <taxon>Arthropoda</taxon>
        <taxon>Hexapoda</taxon>
        <taxon>Insecta</taxon>
        <taxon>Pterygota</taxon>
        <taxon>Neoptera</taxon>
        <taxon>Paraneoptera</taxon>
        <taxon>Hemiptera</taxon>
        <taxon>Heteroptera</taxon>
        <taxon>Panheteroptera</taxon>
        <taxon>Cimicomorpha</taxon>
        <taxon>Miridae</taxon>
        <taxon>Mirini</taxon>
        <taxon>Apolygus</taxon>
    </lineage>
</organism>